<feature type="region of interest" description="Disordered" evidence="1">
    <location>
        <begin position="1"/>
        <end position="23"/>
    </location>
</feature>
<dbReference type="EMBL" id="JAODIM010000036">
    <property type="protein sequence ID" value="MCU5776747.1"/>
    <property type="molecule type" value="Genomic_DNA"/>
</dbReference>
<proteinExistence type="predicted"/>
<dbReference type="Proteomes" id="UP001064262">
    <property type="component" value="Unassembled WGS sequence"/>
</dbReference>
<gene>
    <name evidence="2" type="ORF">N5923_04430</name>
</gene>
<comment type="caution">
    <text evidence="2">The sequence shown here is derived from an EMBL/GenBank/DDBJ whole genome shotgun (WGS) entry which is preliminary data.</text>
</comment>
<evidence type="ECO:0000256" key="1">
    <source>
        <dbReference type="SAM" id="MobiDB-lite"/>
    </source>
</evidence>
<name>A0A9J6PJT8_9GAMM</name>
<reference evidence="2" key="1">
    <citation type="submission" date="2022-09" db="EMBL/GenBank/DDBJ databases">
        <title>Winslowiella arboricola sp. nov., isolated from bleeding cankers on broadleaf hosts.</title>
        <authorList>
            <person name="Brady C."/>
            <person name="Kaur S."/>
            <person name="Crampton B."/>
            <person name="Maddock D."/>
            <person name="Arnold D."/>
            <person name="Denman S."/>
        </authorList>
    </citation>
    <scope>NUCLEOTIDE SEQUENCE</scope>
    <source>
        <strain evidence="2">BAC 15a-03b</strain>
    </source>
</reference>
<evidence type="ECO:0000313" key="2">
    <source>
        <dbReference type="EMBL" id="MCU5776747.1"/>
    </source>
</evidence>
<protein>
    <recommendedName>
        <fullName evidence="4">Transposase/invertase (TIGR01784 family)</fullName>
    </recommendedName>
</protein>
<accession>A0A9J6PJT8</accession>
<organism evidence="2 3">
    <name type="scientific">Winslowiella arboricola</name>
    <dbReference type="NCBI Taxonomy" id="2978220"/>
    <lineage>
        <taxon>Bacteria</taxon>
        <taxon>Pseudomonadati</taxon>
        <taxon>Pseudomonadota</taxon>
        <taxon>Gammaproteobacteria</taxon>
        <taxon>Enterobacterales</taxon>
        <taxon>Erwiniaceae</taxon>
        <taxon>Winslowiella</taxon>
    </lineage>
</organism>
<feature type="compositionally biased region" description="Basic and acidic residues" evidence="1">
    <location>
        <begin position="10"/>
        <end position="23"/>
    </location>
</feature>
<evidence type="ECO:0008006" key="4">
    <source>
        <dbReference type="Google" id="ProtNLM"/>
    </source>
</evidence>
<keyword evidence="3" id="KW-1185">Reference proteome</keyword>
<sequence>MTFAGMMHQKGWDEGHEERRQPMQQEKLKIARTMLFEGLAPALVMKVTGLTTDELKYCDTATA</sequence>
<dbReference type="RefSeq" id="WP_267142765.1">
    <property type="nucleotide sequence ID" value="NZ_JAODIL010000072.1"/>
</dbReference>
<dbReference type="AlphaFoldDB" id="A0A9J6PJT8"/>
<evidence type="ECO:0000313" key="3">
    <source>
        <dbReference type="Proteomes" id="UP001064262"/>
    </source>
</evidence>